<dbReference type="InterPro" id="IPR051532">
    <property type="entry name" value="Ester_Hydrolysis_Enzymes"/>
</dbReference>
<dbReference type="RefSeq" id="WP_145209215.1">
    <property type="nucleotide sequence ID" value="NZ_CP036269.1"/>
</dbReference>
<name>A0A517R7X4_9PLAN</name>
<dbReference type="OrthoDB" id="2513075at2"/>
<evidence type="ECO:0000256" key="1">
    <source>
        <dbReference type="SAM" id="SignalP"/>
    </source>
</evidence>
<dbReference type="EC" id="3.1.2.-" evidence="3"/>
<reference evidence="3 4" key="1">
    <citation type="submission" date="2019-02" db="EMBL/GenBank/DDBJ databases">
        <title>Deep-cultivation of Planctomycetes and their phenomic and genomic characterization uncovers novel biology.</title>
        <authorList>
            <person name="Wiegand S."/>
            <person name="Jogler M."/>
            <person name="Boedeker C."/>
            <person name="Pinto D."/>
            <person name="Vollmers J."/>
            <person name="Rivas-Marin E."/>
            <person name="Kohn T."/>
            <person name="Peeters S.H."/>
            <person name="Heuer A."/>
            <person name="Rast P."/>
            <person name="Oberbeckmann S."/>
            <person name="Bunk B."/>
            <person name="Jeske O."/>
            <person name="Meyerdierks A."/>
            <person name="Storesund J.E."/>
            <person name="Kallscheuer N."/>
            <person name="Luecker S."/>
            <person name="Lage O.M."/>
            <person name="Pohl T."/>
            <person name="Merkel B.J."/>
            <person name="Hornburger P."/>
            <person name="Mueller R.-W."/>
            <person name="Bruemmer F."/>
            <person name="Labrenz M."/>
            <person name="Spormann A.M."/>
            <person name="Op den Camp H."/>
            <person name="Overmann J."/>
            <person name="Amann R."/>
            <person name="Jetten M.S.M."/>
            <person name="Mascher T."/>
            <person name="Medema M.H."/>
            <person name="Devos D.P."/>
            <person name="Kaster A.-K."/>
            <person name="Ovreas L."/>
            <person name="Rohde M."/>
            <person name="Galperin M.Y."/>
            <person name="Jogler C."/>
        </authorList>
    </citation>
    <scope>NUCLEOTIDE SEQUENCE [LARGE SCALE GENOMIC DNA]</scope>
    <source>
        <strain evidence="3 4">Pan241w</strain>
    </source>
</reference>
<sequence precursor="true">MVHRVAFFLFCCSLLTGSLLDTSLSAAEKESAEPFTIVTFGDSTTATRGPLVVYSMILEKELPQQGIPVKVINAGIGGNNTRQAVTRFEKDVLQHEPDLVVIQYGINDSAVDVWKDPPATKSRVSKDQYEANLRSLIKQLKEKQIAMVLMTPNSLRWIPRIQKLYGKPPYDPDDPDGFNLFLKAYAETVRQIAKETNVPLVDIYAAFETYAKQPGQSAHDLLLDGIHPNTKGQRMVADLLMPQIKQVLSTQKK</sequence>
<keyword evidence="1" id="KW-0732">Signal</keyword>
<dbReference type="KEGG" id="gaz:Pan241w_00530"/>
<accession>A0A517R7X4</accession>
<evidence type="ECO:0000313" key="3">
    <source>
        <dbReference type="EMBL" id="QDT40000.1"/>
    </source>
</evidence>
<dbReference type="SUPFAM" id="SSF52266">
    <property type="entry name" value="SGNH hydrolase"/>
    <property type="match status" value="1"/>
</dbReference>
<dbReference type="GO" id="GO:0004622">
    <property type="term" value="F:phosphatidylcholine lysophospholipase activity"/>
    <property type="evidence" value="ECO:0007669"/>
    <property type="project" value="TreeGrafter"/>
</dbReference>
<protein>
    <submittedName>
        <fullName evidence="3">Acyl-CoA thioesterase I</fullName>
        <ecNumber evidence="3">3.1.2.-</ecNumber>
    </submittedName>
</protein>
<proteinExistence type="predicted"/>
<dbReference type="EMBL" id="CP036269">
    <property type="protein sequence ID" value="QDT40000.1"/>
    <property type="molecule type" value="Genomic_DNA"/>
</dbReference>
<keyword evidence="3" id="KW-0378">Hydrolase</keyword>
<evidence type="ECO:0000259" key="2">
    <source>
        <dbReference type="Pfam" id="PF13472"/>
    </source>
</evidence>
<organism evidence="3 4">
    <name type="scientific">Gimesia alba</name>
    <dbReference type="NCBI Taxonomy" id="2527973"/>
    <lineage>
        <taxon>Bacteria</taxon>
        <taxon>Pseudomonadati</taxon>
        <taxon>Planctomycetota</taxon>
        <taxon>Planctomycetia</taxon>
        <taxon>Planctomycetales</taxon>
        <taxon>Planctomycetaceae</taxon>
        <taxon>Gimesia</taxon>
    </lineage>
</organism>
<dbReference type="Gene3D" id="3.40.50.1110">
    <property type="entry name" value="SGNH hydrolase"/>
    <property type="match status" value="1"/>
</dbReference>
<dbReference type="InterPro" id="IPR013830">
    <property type="entry name" value="SGNH_hydro"/>
</dbReference>
<keyword evidence="4" id="KW-1185">Reference proteome</keyword>
<feature type="chain" id="PRO_5021725471" evidence="1">
    <location>
        <begin position="27"/>
        <end position="253"/>
    </location>
</feature>
<dbReference type="InterPro" id="IPR036514">
    <property type="entry name" value="SGNH_hydro_sf"/>
</dbReference>
<dbReference type="PANTHER" id="PTHR30383">
    <property type="entry name" value="THIOESTERASE 1/PROTEASE 1/LYSOPHOSPHOLIPASE L1"/>
    <property type="match status" value="1"/>
</dbReference>
<dbReference type="PANTHER" id="PTHR30383:SF5">
    <property type="entry name" value="SGNH HYDROLASE-TYPE ESTERASE DOMAIN-CONTAINING PROTEIN"/>
    <property type="match status" value="1"/>
</dbReference>
<gene>
    <name evidence="3" type="primary">tesA_1</name>
    <name evidence="3" type="ORF">Pan241w_00530</name>
</gene>
<evidence type="ECO:0000313" key="4">
    <source>
        <dbReference type="Proteomes" id="UP000317171"/>
    </source>
</evidence>
<dbReference type="Pfam" id="PF13472">
    <property type="entry name" value="Lipase_GDSL_2"/>
    <property type="match status" value="1"/>
</dbReference>
<dbReference type="Proteomes" id="UP000317171">
    <property type="component" value="Chromosome"/>
</dbReference>
<dbReference type="AlphaFoldDB" id="A0A517R7X4"/>
<feature type="domain" description="SGNH hydrolase-type esterase" evidence="2">
    <location>
        <begin position="40"/>
        <end position="234"/>
    </location>
</feature>
<feature type="signal peptide" evidence="1">
    <location>
        <begin position="1"/>
        <end position="26"/>
    </location>
</feature>